<proteinExistence type="inferred from homology"/>
<sequence>MYKLYGVSSFGSAITELMLTLVEEPYKFIDVDGFDTPGPMRDRLLVINPLAQVPTLVLENGEVLTESAAIALWILDRHPQYAPPVGSSERQQFFRLLIWIVANVYPTFTYGDYGERWVEEEATVLTENLYRYRESLWLWFETQLGAGPYIFGKQLTLLDLYLPAMTRWRPRQAWFDQHTPKIAAIANQVRALPELNKVLGRNGML</sequence>
<dbReference type="Gene3D" id="1.20.1050.10">
    <property type="match status" value="1"/>
</dbReference>
<name>A0A0A2W3U1_BEABA</name>
<dbReference type="InterPro" id="IPR010987">
    <property type="entry name" value="Glutathione-S-Trfase_C-like"/>
</dbReference>
<dbReference type="InterPro" id="IPR036282">
    <property type="entry name" value="Glutathione-S-Trfase_C_sf"/>
</dbReference>
<dbReference type="SUPFAM" id="SSF52833">
    <property type="entry name" value="Thioredoxin-like"/>
    <property type="match status" value="1"/>
</dbReference>
<dbReference type="CDD" id="cd03057">
    <property type="entry name" value="GST_N_Beta"/>
    <property type="match status" value="1"/>
</dbReference>
<comment type="similarity">
    <text evidence="1">Belongs to the GST superfamily.</text>
</comment>
<dbReference type="SUPFAM" id="SSF47616">
    <property type="entry name" value="GST C-terminal domain-like"/>
    <property type="match status" value="1"/>
</dbReference>
<evidence type="ECO:0000256" key="1">
    <source>
        <dbReference type="ARBA" id="ARBA00007409"/>
    </source>
</evidence>
<evidence type="ECO:0000313" key="4">
    <source>
        <dbReference type="EMBL" id="KGQ13322.1"/>
    </source>
</evidence>
<feature type="domain" description="GST C-terminal" evidence="3">
    <location>
        <begin position="86"/>
        <end position="205"/>
    </location>
</feature>
<evidence type="ECO:0000313" key="5">
    <source>
        <dbReference type="Proteomes" id="UP000030106"/>
    </source>
</evidence>
<evidence type="ECO:0000259" key="2">
    <source>
        <dbReference type="PROSITE" id="PS50404"/>
    </source>
</evidence>
<gene>
    <name evidence="4" type="ORF">BBAD15_g858</name>
</gene>
<reference evidence="4 5" key="1">
    <citation type="submission" date="2012-10" db="EMBL/GenBank/DDBJ databases">
        <title>Genome sequencing and analysis of entomopathogenic fungi Beauveria bassiana D1-5.</title>
        <authorList>
            <person name="Li Q."/>
            <person name="Wang L."/>
            <person name="Zhang Z."/>
            <person name="Wang Q."/>
            <person name="Ren J."/>
            <person name="Wang M."/>
            <person name="Xu W."/>
            <person name="Wang J."/>
            <person name="Lu Y."/>
            <person name="Du Q."/>
            <person name="Sun Z."/>
        </authorList>
    </citation>
    <scope>NUCLEOTIDE SEQUENCE [LARGE SCALE GENOMIC DNA]</scope>
    <source>
        <strain evidence="4 5">D1-5</strain>
    </source>
</reference>
<comment type="caution">
    <text evidence="4">The sequence shown here is derived from an EMBL/GenBank/DDBJ whole genome shotgun (WGS) entry which is preliminary data.</text>
</comment>
<organism evidence="4 5">
    <name type="scientific">Beauveria bassiana D1-5</name>
    <dbReference type="NCBI Taxonomy" id="1245745"/>
    <lineage>
        <taxon>Eukaryota</taxon>
        <taxon>Fungi</taxon>
        <taxon>Dikarya</taxon>
        <taxon>Ascomycota</taxon>
        <taxon>Pezizomycotina</taxon>
        <taxon>Sordariomycetes</taxon>
        <taxon>Hypocreomycetidae</taxon>
        <taxon>Hypocreales</taxon>
        <taxon>Cordycipitaceae</taxon>
        <taxon>Beauveria</taxon>
    </lineage>
</organism>
<dbReference type="PROSITE" id="PS50404">
    <property type="entry name" value="GST_NTER"/>
    <property type="match status" value="1"/>
</dbReference>
<feature type="domain" description="GST N-terminal" evidence="2">
    <location>
        <begin position="1"/>
        <end position="82"/>
    </location>
</feature>
<dbReference type="HOGENOM" id="CLU_011226_6_5_1"/>
<dbReference type="PROSITE" id="PS50405">
    <property type="entry name" value="GST_CTER"/>
    <property type="match status" value="1"/>
</dbReference>
<protein>
    <submittedName>
        <fullName evidence="4">Putative GST-like protein yncG</fullName>
    </submittedName>
</protein>
<dbReference type="EMBL" id="ANFO01000044">
    <property type="protein sequence ID" value="KGQ13322.1"/>
    <property type="molecule type" value="Genomic_DNA"/>
</dbReference>
<accession>A0A0A2W3U1</accession>
<dbReference type="Pfam" id="PF13409">
    <property type="entry name" value="GST_N_2"/>
    <property type="match status" value="1"/>
</dbReference>
<dbReference type="PANTHER" id="PTHR44051:SF8">
    <property type="entry name" value="GLUTATHIONE S-TRANSFERASE GSTA"/>
    <property type="match status" value="1"/>
</dbReference>
<dbReference type="AlphaFoldDB" id="A0A0A2W3U1"/>
<evidence type="ECO:0000259" key="3">
    <source>
        <dbReference type="PROSITE" id="PS50405"/>
    </source>
</evidence>
<dbReference type="Proteomes" id="UP000030106">
    <property type="component" value="Unassembled WGS sequence"/>
</dbReference>
<dbReference type="STRING" id="1245745.A0A0A2W3U1"/>
<dbReference type="PANTHER" id="PTHR44051">
    <property type="entry name" value="GLUTATHIONE S-TRANSFERASE-RELATED"/>
    <property type="match status" value="1"/>
</dbReference>
<dbReference type="Gene3D" id="3.40.30.10">
    <property type="entry name" value="Glutaredoxin"/>
    <property type="match status" value="1"/>
</dbReference>
<dbReference type="InterPro" id="IPR036249">
    <property type="entry name" value="Thioredoxin-like_sf"/>
</dbReference>
<dbReference type="InterPro" id="IPR004045">
    <property type="entry name" value="Glutathione_S-Trfase_N"/>
</dbReference>